<dbReference type="OrthoDB" id="3361627at2"/>
<accession>A0A3E0H2A1</accession>
<reference evidence="1 2" key="1">
    <citation type="submission" date="2018-08" db="EMBL/GenBank/DDBJ databases">
        <title>Genomic Encyclopedia of Archaeal and Bacterial Type Strains, Phase II (KMG-II): from individual species to whole genera.</title>
        <authorList>
            <person name="Goeker M."/>
        </authorList>
    </citation>
    <scope>NUCLEOTIDE SEQUENCE [LARGE SCALE GENOMIC DNA]</scope>
    <source>
        <strain evidence="1 2">DSM 45791</strain>
    </source>
</reference>
<evidence type="ECO:0000313" key="2">
    <source>
        <dbReference type="Proteomes" id="UP000256269"/>
    </source>
</evidence>
<keyword evidence="2" id="KW-1185">Reference proteome</keyword>
<dbReference type="AlphaFoldDB" id="A0A3E0H2A1"/>
<dbReference type="Proteomes" id="UP000256269">
    <property type="component" value="Unassembled WGS sequence"/>
</dbReference>
<comment type="caution">
    <text evidence="1">The sequence shown here is derived from an EMBL/GenBank/DDBJ whole genome shotgun (WGS) entry which is preliminary data.</text>
</comment>
<proteinExistence type="predicted"/>
<organism evidence="1 2">
    <name type="scientific">Kutzneria buriramensis</name>
    <dbReference type="NCBI Taxonomy" id="1045776"/>
    <lineage>
        <taxon>Bacteria</taxon>
        <taxon>Bacillati</taxon>
        <taxon>Actinomycetota</taxon>
        <taxon>Actinomycetes</taxon>
        <taxon>Pseudonocardiales</taxon>
        <taxon>Pseudonocardiaceae</taxon>
        <taxon>Kutzneria</taxon>
    </lineage>
</organism>
<dbReference type="RefSeq" id="WP_116179176.1">
    <property type="nucleotide sequence ID" value="NZ_CP144375.1"/>
</dbReference>
<evidence type="ECO:0000313" key="1">
    <source>
        <dbReference type="EMBL" id="REH37010.1"/>
    </source>
</evidence>
<name>A0A3E0H2A1_9PSEU</name>
<dbReference type="EMBL" id="QUNO01000015">
    <property type="protein sequence ID" value="REH37010.1"/>
    <property type="molecule type" value="Genomic_DNA"/>
</dbReference>
<protein>
    <submittedName>
        <fullName evidence="1">Uncharacterized protein</fullName>
    </submittedName>
</protein>
<sequence length="172" mass="18937">MTEEWSFETAREPAAFAAAIAPREHTQHAYDGENHTLCGLSTEPMELYLHHFDRYHDESCPECGTRAAAAPTEPCGQERLYNRLLEADASPARENLLAALRRGAYIRLWITGPGRQMAQYYLKPDRITEGRDAVAAAFDTDDSVGLARAESPTGNFVVALAFDAPPVIARSA</sequence>
<gene>
    <name evidence="1" type="ORF">BCF44_11514</name>
</gene>